<evidence type="ECO:0000313" key="4">
    <source>
        <dbReference type="EMBL" id="NMG04409.1"/>
    </source>
</evidence>
<evidence type="ECO:0000256" key="2">
    <source>
        <dbReference type="PIRSR" id="PIRSR037031-51"/>
    </source>
</evidence>
<reference evidence="4" key="1">
    <citation type="submission" date="2019-12" db="EMBL/GenBank/DDBJ databases">
        <title>Comparative genomics gives insights into the taxonomy of the Azoarcus-Aromatoleum group and reveals separate origins of nif in the plant-associated Azoarcus and non-plant-associated Aromatoleum sub-groups.</title>
        <authorList>
            <person name="Lafos M."/>
            <person name="Maluk M."/>
            <person name="Batista M."/>
            <person name="Junghare M."/>
            <person name="Carmona M."/>
            <person name="Faoro H."/>
            <person name="Cruz L.M."/>
            <person name="Battistoni F."/>
            <person name="De Souza E."/>
            <person name="Pedrosa F."/>
            <person name="Chen W.-M."/>
            <person name="Poole P.S."/>
            <person name="Dixon R.A."/>
            <person name="James E.K."/>
        </authorList>
    </citation>
    <scope>NUCLEOTIDE SEQUENCE</scope>
    <source>
        <strain evidence="4">NSC3</strain>
    </source>
</reference>
<gene>
    <name evidence="4" type="ORF">GPA21_15735</name>
</gene>
<dbReference type="Gene3D" id="3.40.30.10">
    <property type="entry name" value="Glutaredoxin"/>
    <property type="match status" value="1"/>
</dbReference>
<dbReference type="PIRSF" id="PIRSF037031">
    <property type="entry name" value="Redox_disulphide_2"/>
    <property type="match status" value="1"/>
</dbReference>
<dbReference type="InterPro" id="IPR005243">
    <property type="entry name" value="THIRX-like_proc"/>
</dbReference>
<dbReference type="Pfam" id="PF13192">
    <property type="entry name" value="Thioredoxin_3"/>
    <property type="match status" value="1"/>
</dbReference>
<sequence>MKVKIYGSGCAKCQQLATNAETAARRLGITLEVEKVTDMNAIIDAGVMRTPALGIGDEVLVEGKVASSEELMQMLGR</sequence>
<name>A0A972FCV7_9RHOO</name>
<feature type="active site" description="Nucleophile" evidence="1">
    <location>
        <position position="13"/>
    </location>
</feature>
<evidence type="ECO:0000259" key="3">
    <source>
        <dbReference type="Pfam" id="PF13192"/>
    </source>
</evidence>
<proteinExistence type="predicted"/>
<dbReference type="AlphaFoldDB" id="A0A972FCV7"/>
<keyword evidence="2" id="KW-1015">Disulfide bond</keyword>
<dbReference type="PANTHER" id="PTHR36450:SF1">
    <property type="entry name" value="THIOREDOXIN"/>
    <property type="match status" value="1"/>
</dbReference>
<accession>A0A972FCV7</accession>
<keyword evidence="5" id="KW-1185">Reference proteome</keyword>
<dbReference type="PANTHER" id="PTHR36450">
    <property type="entry name" value="THIOREDOXIN"/>
    <property type="match status" value="1"/>
</dbReference>
<evidence type="ECO:0000256" key="1">
    <source>
        <dbReference type="PIRSR" id="PIRSR037031-50"/>
    </source>
</evidence>
<dbReference type="EMBL" id="WTVM01000118">
    <property type="protein sequence ID" value="NMG04409.1"/>
    <property type="molecule type" value="Genomic_DNA"/>
</dbReference>
<dbReference type="InterPro" id="IPR012336">
    <property type="entry name" value="Thioredoxin-like_fold"/>
</dbReference>
<organism evidence="4 5">
    <name type="scientific">Azoarcus taiwanensis</name>
    <dbReference type="NCBI Taxonomy" id="666964"/>
    <lineage>
        <taxon>Bacteria</taxon>
        <taxon>Pseudomonadati</taxon>
        <taxon>Pseudomonadota</taxon>
        <taxon>Betaproteobacteria</taxon>
        <taxon>Rhodocyclales</taxon>
        <taxon>Zoogloeaceae</taxon>
        <taxon>Azoarcus</taxon>
    </lineage>
</organism>
<dbReference type="RefSeq" id="WP_168989080.1">
    <property type="nucleotide sequence ID" value="NZ_CAWPHM010000020.1"/>
</dbReference>
<feature type="disulfide bond" description="Redox-active" evidence="2">
    <location>
        <begin position="10"/>
        <end position="13"/>
    </location>
</feature>
<feature type="domain" description="Thioredoxin-like fold" evidence="3">
    <location>
        <begin position="1"/>
        <end position="75"/>
    </location>
</feature>
<evidence type="ECO:0000313" key="5">
    <source>
        <dbReference type="Proteomes" id="UP000599523"/>
    </source>
</evidence>
<keyword evidence="2" id="KW-0676">Redox-active center</keyword>
<dbReference type="Proteomes" id="UP000599523">
    <property type="component" value="Unassembled WGS sequence"/>
</dbReference>
<dbReference type="SUPFAM" id="SSF52833">
    <property type="entry name" value="Thioredoxin-like"/>
    <property type="match status" value="1"/>
</dbReference>
<comment type="caution">
    <text evidence="4">The sequence shown here is derived from an EMBL/GenBank/DDBJ whole genome shotgun (WGS) entry which is preliminary data.</text>
</comment>
<feature type="active site" description="Nucleophile" evidence="1">
    <location>
        <position position="10"/>
    </location>
</feature>
<dbReference type="NCBIfam" id="TIGR00412">
    <property type="entry name" value="redox_disulf_2"/>
    <property type="match status" value="1"/>
</dbReference>
<protein>
    <submittedName>
        <fullName evidence="4">Thioredoxin family protein</fullName>
    </submittedName>
</protein>
<dbReference type="InterPro" id="IPR036249">
    <property type="entry name" value="Thioredoxin-like_sf"/>
</dbReference>